<reference evidence="8" key="2">
    <citation type="submission" date="2014-07" db="EMBL/GenBank/DDBJ databases">
        <authorList>
            <person name="Hull J."/>
        </authorList>
    </citation>
    <scope>NUCLEOTIDE SEQUENCE</scope>
</reference>
<dbReference type="AlphaFoldDB" id="A0A0A9YX72"/>
<proteinExistence type="inferred from homology"/>
<dbReference type="EMBL" id="GBRD01006770">
    <property type="protein sequence ID" value="JAG59051.1"/>
    <property type="molecule type" value="Transcribed_RNA"/>
</dbReference>
<evidence type="ECO:0000256" key="2">
    <source>
        <dbReference type="ARBA" id="ARBA00022692"/>
    </source>
</evidence>
<dbReference type="InterPro" id="IPR019133">
    <property type="entry name" value="MIC60"/>
</dbReference>
<keyword evidence="3 7" id="KW-0999">Mitochondrion inner membrane</keyword>
<protein>
    <recommendedName>
        <fullName evidence="7">MICOS complex subunit MIC60</fullName>
    </recommendedName>
    <alternativeName>
        <fullName evidence="7">Mitofilin</fullName>
    </alternativeName>
</protein>
<evidence type="ECO:0000256" key="1">
    <source>
        <dbReference type="ARBA" id="ARBA00010877"/>
    </source>
</evidence>
<evidence type="ECO:0000313" key="9">
    <source>
        <dbReference type="EMBL" id="JAG59051.1"/>
    </source>
</evidence>
<keyword evidence="6" id="KW-0472">Membrane</keyword>
<organism evidence="8">
    <name type="scientific">Lygus hesperus</name>
    <name type="common">Western plant bug</name>
    <dbReference type="NCBI Taxonomy" id="30085"/>
    <lineage>
        <taxon>Eukaryota</taxon>
        <taxon>Metazoa</taxon>
        <taxon>Ecdysozoa</taxon>
        <taxon>Arthropoda</taxon>
        <taxon>Hexapoda</taxon>
        <taxon>Insecta</taxon>
        <taxon>Pterygota</taxon>
        <taxon>Neoptera</taxon>
        <taxon>Paraneoptera</taxon>
        <taxon>Hemiptera</taxon>
        <taxon>Heteroptera</taxon>
        <taxon>Panheteroptera</taxon>
        <taxon>Cimicomorpha</taxon>
        <taxon>Miridae</taxon>
        <taxon>Mirini</taxon>
        <taxon>Lygus</taxon>
    </lineage>
</organism>
<evidence type="ECO:0000256" key="6">
    <source>
        <dbReference type="ARBA" id="ARBA00023136"/>
    </source>
</evidence>
<keyword evidence="5 7" id="KW-0496">Mitochondrion</keyword>
<evidence type="ECO:0000256" key="4">
    <source>
        <dbReference type="ARBA" id="ARBA00022989"/>
    </source>
</evidence>
<dbReference type="GO" id="GO:0005743">
    <property type="term" value="C:mitochondrial inner membrane"/>
    <property type="evidence" value="ECO:0007669"/>
    <property type="project" value="UniProtKB-SubCell"/>
</dbReference>
<evidence type="ECO:0000313" key="8">
    <source>
        <dbReference type="EMBL" id="JAG35698.1"/>
    </source>
</evidence>
<reference evidence="9" key="3">
    <citation type="submission" date="2014-09" db="EMBL/GenBank/DDBJ databases">
        <authorList>
            <person name="Magalhaes I.L.F."/>
            <person name="Oliveira U."/>
            <person name="Santos F.R."/>
            <person name="Vidigal T.H.D.A."/>
            <person name="Brescovit A.D."/>
            <person name="Santos A.J."/>
        </authorList>
    </citation>
    <scope>NUCLEOTIDE SEQUENCE</scope>
</reference>
<reference evidence="8" key="1">
    <citation type="journal article" date="2014" name="PLoS ONE">
        <title>Transcriptome-Based Identification of ABC Transporters in the Western Tarnished Plant Bug Lygus hesperus.</title>
        <authorList>
            <person name="Hull J.J."/>
            <person name="Chaney K."/>
            <person name="Geib S.M."/>
            <person name="Fabrick J.A."/>
            <person name="Brent C.S."/>
            <person name="Walsh D."/>
            <person name="Lavine L.C."/>
        </authorList>
    </citation>
    <scope>NUCLEOTIDE SEQUENCE</scope>
</reference>
<name>A0A0A9YX72_LYGHE</name>
<accession>A0A0A9YX72</accession>
<dbReference type="Pfam" id="PF09731">
    <property type="entry name" value="Mitofilin"/>
    <property type="match status" value="1"/>
</dbReference>
<keyword evidence="4" id="KW-1133">Transmembrane helix</keyword>
<evidence type="ECO:0000256" key="5">
    <source>
        <dbReference type="ARBA" id="ARBA00023128"/>
    </source>
</evidence>
<comment type="subcellular location">
    <subcellularLocation>
        <location evidence="7">Mitochondrion inner membrane</location>
        <topology evidence="7">Single-pass membrane protein</topology>
    </subcellularLocation>
</comment>
<evidence type="ECO:0000256" key="3">
    <source>
        <dbReference type="ARBA" id="ARBA00022792"/>
    </source>
</evidence>
<keyword evidence="2 7" id="KW-0812">Transmembrane</keyword>
<evidence type="ECO:0000256" key="7">
    <source>
        <dbReference type="RuleBase" id="RU363000"/>
    </source>
</evidence>
<dbReference type="EMBL" id="GBHO01007906">
    <property type="protein sequence ID" value="JAG35698.1"/>
    <property type="molecule type" value="Transcribed_RNA"/>
</dbReference>
<gene>
    <name evidence="8" type="primary">hppA</name>
    <name evidence="8" type="ORF">CM83_26601</name>
</gene>
<comment type="similarity">
    <text evidence="1 7">Belongs to the MICOS complex subunit Mic60 family.</text>
</comment>
<sequence>MLKHTLFALVRSTLRAGLRPRYAITGPMVRLLQTSSPKHNRDDGCDETPKEPPMSKSYYALGALLFGTGALVAYAKYDEDFRSFLSENAPYFDEFVSFITAEEMSQAEYIMKIVGTYQNMIIDDIADLINKQLGHELDIRKKTKGNVCEDTGKPFRAPTSAFVELASQKHDTYEEARTSLKTSEGIEEIKQVKDSDYKDKKKKETTASLNVLSPDTLLSLEKEINKSAEAAIRAYIMAGCFLREFTEDVCRC</sequence>
<comment type="function">
    <text evidence="7">Component of the MICOS complex, a large protein complex of the mitochondrial inner membrane that plays crucial roles in the maintenance of crista junctions, inner membrane architecture, and formation of contact sites to the outer membrane.</text>
</comment>
<comment type="subunit">
    <text evidence="7">Component of the mitochondrial contact site and cristae organizing system (MICOS) complex.</text>
</comment>